<dbReference type="GO" id="GO:0042840">
    <property type="term" value="P:D-glucuronate catabolic process"/>
    <property type="evidence" value="ECO:0007669"/>
    <property type="project" value="TreeGrafter"/>
</dbReference>
<dbReference type="PANTHER" id="PTHR43085">
    <property type="entry name" value="HEXOKINASE FAMILY MEMBER"/>
    <property type="match status" value="1"/>
</dbReference>
<evidence type="ECO:0000313" key="5">
    <source>
        <dbReference type="EMBL" id="KAA1421794.1"/>
    </source>
</evidence>
<proteinExistence type="inferred from homology"/>
<evidence type="ECO:0000313" key="6">
    <source>
        <dbReference type="Proteomes" id="UP000325003"/>
    </source>
</evidence>
<name>A0A5B1LMQ4_9ACTN</name>
<dbReference type="Proteomes" id="UP000325003">
    <property type="component" value="Unassembled WGS sequence"/>
</dbReference>
<dbReference type="InterPro" id="IPR029056">
    <property type="entry name" value="Ribokinase-like"/>
</dbReference>
<dbReference type="AlphaFoldDB" id="A0A5B1LMQ4"/>
<dbReference type="GO" id="GO:0005829">
    <property type="term" value="C:cytosol"/>
    <property type="evidence" value="ECO:0007669"/>
    <property type="project" value="TreeGrafter"/>
</dbReference>
<dbReference type="Gene3D" id="3.40.1190.20">
    <property type="match status" value="1"/>
</dbReference>
<evidence type="ECO:0000256" key="2">
    <source>
        <dbReference type="ARBA" id="ARBA00022679"/>
    </source>
</evidence>
<dbReference type="EMBL" id="VUJV01000001">
    <property type="protein sequence ID" value="KAA1421794.1"/>
    <property type="molecule type" value="Genomic_DNA"/>
</dbReference>
<keyword evidence="6" id="KW-1185">Reference proteome</keyword>
<protein>
    <submittedName>
        <fullName evidence="5">Sugar kinase</fullName>
    </submittedName>
</protein>
<reference evidence="5 6" key="2">
    <citation type="submission" date="2019-09" db="EMBL/GenBank/DDBJ databases">
        <authorList>
            <person name="Jin C."/>
        </authorList>
    </citation>
    <scope>NUCLEOTIDE SEQUENCE [LARGE SCALE GENOMIC DNA]</scope>
    <source>
        <strain evidence="5 6">BN130099</strain>
    </source>
</reference>
<dbReference type="GO" id="GO:0006974">
    <property type="term" value="P:DNA damage response"/>
    <property type="evidence" value="ECO:0007669"/>
    <property type="project" value="TreeGrafter"/>
</dbReference>
<evidence type="ECO:0000256" key="1">
    <source>
        <dbReference type="ARBA" id="ARBA00010688"/>
    </source>
</evidence>
<dbReference type="SUPFAM" id="SSF53613">
    <property type="entry name" value="Ribokinase-like"/>
    <property type="match status" value="1"/>
</dbReference>
<keyword evidence="2" id="KW-0808">Transferase</keyword>
<evidence type="ECO:0000259" key="4">
    <source>
        <dbReference type="Pfam" id="PF00294"/>
    </source>
</evidence>
<dbReference type="Pfam" id="PF00294">
    <property type="entry name" value="PfkB"/>
    <property type="match status" value="1"/>
</dbReference>
<evidence type="ECO:0000256" key="3">
    <source>
        <dbReference type="ARBA" id="ARBA00022777"/>
    </source>
</evidence>
<dbReference type="PANTHER" id="PTHR43085:SF15">
    <property type="entry name" value="2-DEHYDRO-3-DEOXYGLUCONOKINASE"/>
    <property type="match status" value="1"/>
</dbReference>
<feature type="domain" description="Carbohydrate kinase PfkB" evidence="4">
    <location>
        <begin position="5"/>
        <end position="296"/>
    </location>
</feature>
<keyword evidence="3 5" id="KW-0418">Kinase</keyword>
<comment type="similarity">
    <text evidence="1">Belongs to the carbohydrate kinase PfkB family.</text>
</comment>
<dbReference type="CDD" id="cd01166">
    <property type="entry name" value="KdgK"/>
    <property type="match status" value="1"/>
</dbReference>
<accession>A0A5B1LMQ4</accession>
<reference evidence="5 6" key="1">
    <citation type="submission" date="2019-09" db="EMBL/GenBank/DDBJ databases">
        <title>Nocardioides panacisoli sp. nov., isolated from the soil of a ginseng field.</title>
        <authorList>
            <person name="Cho C."/>
        </authorList>
    </citation>
    <scope>NUCLEOTIDE SEQUENCE [LARGE SCALE GENOMIC DNA]</scope>
    <source>
        <strain evidence="5 6">BN130099</strain>
    </source>
</reference>
<sequence length="306" mass="31791">MTLVVQCIGECMIEFVRTGAGAGAQVQYAGDTFNTAVYLRRASDALGVEVDVRFLSGVGVDDESDRMRAYWRGEGVADDVVLVDGRHPGAYLVTTHDDGERSFLYWRRRSAAAHVFAGTDWLEAVRGDLVYLSGITTQLLGDAALDGVVARLAALRDQGARVVFDSNYRPAAWESPARAAEAMARVLAVSDIALVTLEDEIALGRAVDVASAVAALTALGVGEVVVKVGTEGAWVTKDGGPLHVATVAVDAVDTTAAGDSFNGGYLAGRLAGLSPSAAAQVGNRIAGAVVQSRGAVVDVALMPVLS</sequence>
<dbReference type="InterPro" id="IPR011611">
    <property type="entry name" value="PfkB_dom"/>
</dbReference>
<dbReference type="PROSITE" id="PS00584">
    <property type="entry name" value="PFKB_KINASES_2"/>
    <property type="match status" value="1"/>
</dbReference>
<organism evidence="5 6">
    <name type="scientific">Nocardioides humilatus</name>
    <dbReference type="NCBI Taxonomy" id="2607660"/>
    <lineage>
        <taxon>Bacteria</taxon>
        <taxon>Bacillati</taxon>
        <taxon>Actinomycetota</taxon>
        <taxon>Actinomycetes</taxon>
        <taxon>Propionibacteriales</taxon>
        <taxon>Nocardioidaceae</taxon>
        <taxon>Nocardioides</taxon>
    </lineage>
</organism>
<dbReference type="GO" id="GO:0019698">
    <property type="term" value="P:D-galacturonate catabolic process"/>
    <property type="evidence" value="ECO:0007669"/>
    <property type="project" value="TreeGrafter"/>
</dbReference>
<gene>
    <name evidence="5" type="ORF">F0U44_05870</name>
</gene>
<dbReference type="InterPro" id="IPR002173">
    <property type="entry name" value="Carboh/pur_kinase_PfkB_CS"/>
</dbReference>
<dbReference type="RefSeq" id="WP_149727255.1">
    <property type="nucleotide sequence ID" value="NZ_VUJV01000001.1"/>
</dbReference>
<dbReference type="InterPro" id="IPR050306">
    <property type="entry name" value="PfkB_Carbo_kinase"/>
</dbReference>
<dbReference type="GO" id="GO:0008673">
    <property type="term" value="F:2-dehydro-3-deoxygluconokinase activity"/>
    <property type="evidence" value="ECO:0007669"/>
    <property type="project" value="TreeGrafter"/>
</dbReference>
<comment type="caution">
    <text evidence="5">The sequence shown here is derived from an EMBL/GenBank/DDBJ whole genome shotgun (WGS) entry which is preliminary data.</text>
</comment>